<organism evidence="2 3">
    <name type="scientific">Blattamonas nauphoetae</name>
    <dbReference type="NCBI Taxonomy" id="2049346"/>
    <lineage>
        <taxon>Eukaryota</taxon>
        <taxon>Metamonada</taxon>
        <taxon>Preaxostyla</taxon>
        <taxon>Oxymonadida</taxon>
        <taxon>Blattamonas</taxon>
    </lineage>
</organism>
<comment type="caution">
    <text evidence="2">The sequence shown here is derived from an EMBL/GenBank/DDBJ whole genome shotgun (WGS) entry which is preliminary data.</text>
</comment>
<dbReference type="EMBL" id="JARBJD010000021">
    <property type="protein sequence ID" value="KAK2960728.1"/>
    <property type="molecule type" value="Genomic_DNA"/>
</dbReference>
<evidence type="ECO:0000256" key="1">
    <source>
        <dbReference type="SAM" id="MobiDB-lite"/>
    </source>
</evidence>
<proteinExistence type="predicted"/>
<accession>A0ABQ9YAL5</accession>
<reference evidence="2 3" key="1">
    <citation type="journal article" date="2022" name="bioRxiv">
        <title>Genomics of Preaxostyla Flagellates Illuminates Evolutionary Transitions and the Path Towards Mitochondrial Loss.</title>
        <authorList>
            <person name="Novak L.V.F."/>
            <person name="Treitli S.C."/>
            <person name="Pyrih J."/>
            <person name="Halakuc P."/>
            <person name="Pipaliya S.V."/>
            <person name="Vacek V."/>
            <person name="Brzon O."/>
            <person name="Soukal P."/>
            <person name="Eme L."/>
            <person name="Dacks J.B."/>
            <person name="Karnkowska A."/>
            <person name="Elias M."/>
            <person name="Hampl V."/>
        </authorList>
    </citation>
    <scope>NUCLEOTIDE SEQUENCE [LARGE SCALE GENOMIC DNA]</scope>
    <source>
        <strain evidence="2">NAU3</strain>
        <tissue evidence="2">Gut</tissue>
    </source>
</reference>
<gene>
    <name evidence="2" type="ORF">BLNAU_4383</name>
</gene>
<dbReference type="Proteomes" id="UP001281761">
    <property type="component" value="Unassembled WGS sequence"/>
</dbReference>
<feature type="region of interest" description="Disordered" evidence="1">
    <location>
        <begin position="227"/>
        <end position="285"/>
    </location>
</feature>
<sequence>MEEPLLSSVETDSTVITGDDELDAIVQEENEQERFLKIDRNGPYKLLLPLCAMHHFLREQHLILHKRPFQKEERAITTAIDDICIQYGGHMESLTGLEAWGLLSVFPLMNVTALSHPTHGRFKTYLDSLADIMTVISLCENICESVEMDDPDTGFTTPNLRSIGHQLALLYHALKRMAPYFCEELQGHFSAVKAVWESNFLAVEEKEWLLQFCSRVLESVFMMMQPTLSPPRTTRPTVTIHPDPPSSAGIAPPSAANSANPSPLSSSHHPHYPKPPPPLLPDEAGNQTGVSALLLPWEGQEVDPRGSVTFAKELAGHPVNIVGTQRRENAPLRVAEACHFNNPFDYLLNGVKFSYNAVQTGKRQ</sequence>
<evidence type="ECO:0000313" key="2">
    <source>
        <dbReference type="EMBL" id="KAK2960728.1"/>
    </source>
</evidence>
<evidence type="ECO:0000313" key="3">
    <source>
        <dbReference type="Proteomes" id="UP001281761"/>
    </source>
</evidence>
<name>A0ABQ9YAL5_9EUKA</name>
<protein>
    <submittedName>
        <fullName evidence="2">Uncharacterized protein</fullName>
    </submittedName>
</protein>
<keyword evidence="3" id="KW-1185">Reference proteome</keyword>
<feature type="compositionally biased region" description="Low complexity" evidence="1">
    <location>
        <begin position="227"/>
        <end position="267"/>
    </location>
</feature>